<sequence>MPYNYPVLLPLLDDLFKIHRCKPTREWKQQFDNYLKNMPLYYAAPLKRALQKMGPPNLVHDTMENCLSYNVLNYLKRLKNQAKTEFEKLICQPLERKRQYQTGYASILRHSAHLAQPLNSLK</sequence>
<reference evidence="1 2" key="1">
    <citation type="submission" date="2013-11" db="EMBL/GenBank/DDBJ databases">
        <title>Genome sequencing of Stegodyphus mimosarum.</title>
        <authorList>
            <person name="Bechsgaard J."/>
        </authorList>
    </citation>
    <scope>NUCLEOTIDE SEQUENCE [LARGE SCALE GENOMIC DNA]</scope>
</reference>
<dbReference type="InterPro" id="IPR051113">
    <property type="entry name" value="Integrator_subunit6"/>
</dbReference>
<dbReference type="STRING" id="407821.A0A087UEE8"/>
<keyword evidence="2" id="KW-1185">Reference proteome</keyword>
<gene>
    <name evidence="1" type="ORF">X975_23050</name>
</gene>
<evidence type="ECO:0000313" key="2">
    <source>
        <dbReference type="Proteomes" id="UP000054359"/>
    </source>
</evidence>
<dbReference type="Proteomes" id="UP000054359">
    <property type="component" value="Unassembled WGS sequence"/>
</dbReference>
<dbReference type="OrthoDB" id="9449012at2759"/>
<dbReference type="PANTHER" id="PTHR12957">
    <property type="entry name" value="DEAD/H BOX POLYPEPTIDE 26/DICE1-RELATED"/>
    <property type="match status" value="1"/>
</dbReference>
<name>A0A087UEE8_STEMI</name>
<evidence type="ECO:0000313" key="1">
    <source>
        <dbReference type="EMBL" id="KFM75737.1"/>
    </source>
</evidence>
<dbReference type="GO" id="GO:0034472">
    <property type="term" value="P:snRNA 3'-end processing"/>
    <property type="evidence" value="ECO:0007669"/>
    <property type="project" value="TreeGrafter"/>
</dbReference>
<dbReference type="EMBL" id="KK119453">
    <property type="protein sequence ID" value="KFM75737.1"/>
    <property type="molecule type" value="Genomic_DNA"/>
</dbReference>
<organism evidence="1 2">
    <name type="scientific">Stegodyphus mimosarum</name>
    <name type="common">African social velvet spider</name>
    <dbReference type="NCBI Taxonomy" id="407821"/>
    <lineage>
        <taxon>Eukaryota</taxon>
        <taxon>Metazoa</taxon>
        <taxon>Ecdysozoa</taxon>
        <taxon>Arthropoda</taxon>
        <taxon>Chelicerata</taxon>
        <taxon>Arachnida</taxon>
        <taxon>Araneae</taxon>
        <taxon>Araneomorphae</taxon>
        <taxon>Entelegynae</taxon>
        <taxon>Eresoidea</taxon>
        <taxon>Eresidae</taxon>
        <taxon>Stegodyphus</taxon>
    </lineage>
</organism>
<dbReference type="GO" id="GO:0032039">
    <property type="term" value="C:integrator complex"/>
    <property type="evidence" value="ECO:0007669"/>
    <property type="project" value="TreeGrafter"/>
</dbReference>
<protein>
    <submittedName>
        <fullName evidence="1">Integrator complex subunit 6-A</fullName>
    </submittedName>
</protein>
<accession>A0A087UEE8</accession>
<feature type="non-terminal residue" evidence="1">
    <location>
        <position position="122"/>
    </location>
</feature>
<dbReference type="AlphaFoldDB" id="A0A087UEE8"/>
<dbReference type="PANTHER" id="PTHR12957:SF2">
    <property type="entry name" value="INTEGRATOR COMPLEX SUBUNIT 6"/>
    <property type="match status" value="1"/>
</dbReference>
<proteinExistence type="predicted"/>